<dbReference type="AlphaFoldDB" id="A0A2M9G5A8"/>
<keyword evidence="4 9" id="KW-0997">Cell inner membrane</keyword>
<sequence>MTEQSAAGGLSRTDRWLFAIETAFNLIAAFSIFGLMLLGVVQVFSRILLWLDQSMTAAWGFELGLGFSIVGYIDVVEQAIALFAFLGIAYCQKMGGHVRMDLALRGLSRRALWISEATAILLSLFVVAVLVYYGIEHFLRAVESEDSTIDIRLPVWPSKLLVPVAFSLLWLRLLVQFVAFLRLVASPEKEPVAVPTIQTIEEIARHEIDESDESRYRQGG</sequence>
<dbReference type="Pfam" id="PF04290">
    <property type="entry name" value="DctQ"/>
    <property type="match status" value="1"/>
</dbReference>
<evidence type="ECO:0000256" key="9">
    <source>
        <dbReference type="RuleBase" id="RU369079"/>
    </source>
</evidence>
<evidence type="ECO:0000256" key="3">
    <source>
        <dbReference type="ARBA" id="ARBA00022475"/>
    </source>
</evidence>
<keyword evidence="12" id="KW-1185">Reference proteome</keyword>
<evidence type="ECO:0000313" key="11">
    <source>
        <dbReference type="EMBL" id="PJK30891.1"/>
    </source>
</evidence>
<reference evidence="11 12" key="1">
    <citation type="submission" date="2017-11" db="EMBL/GenBank/DDBJ databases">
        <title>Draft genome sequence of Rhizobiales bacterium SY3-13.</title>
        <authorList>
            <person name="Sun C."/>
        </authorList>
    </citation>
    <scope>NUCLEOTIDE SEQUENCE [LARGE SCALE GENOMIC DNA]</scope>
    <source>
        <strain evidence="11 12">SY3-13</strain>
    </source>
</reference>
<evidence type="ECO:0000256" key="8">
    <source>
        <dbReference type="ARBA" id="ARBA00038436"/>
    </source>
</evidence>
<feature type="transmembrane region" description="Helical" evidence="9">
    <location>
        <begin position="22"/>
        <end position="49"/>
    </location>
</feature>
<feature type="transmembrane region" description="Helical" evidence="9">
    <location>
        <begin position="112"/>
        <end position="135"/>
    </location>
</feature>
<proteinExistence type="inferred from homology"/>
<dbReference type="RefSeq" id="WP_109792182.1">
    <property type="nucleotide sequence ID" value="NZ_PHIG01000012.1"/>
</dbReference>
<dbReference type="GO" id="GO:0022857">
    <property type="term" value="F:transmembrane transporter activity"/>
    <property type="evidence" value="ECO:0007669"/>
    <property type="project" value="UniProtKB-UniRule"/>
</dbReference>
<accession>A0A2M9G5A8</accession>
<evidence type="ECO:0000256" key="4">
    <source>
        <dbReference type="ARBA" id="ARBA00022519"/>
    </source>
</evidence>
<evidence type="ECO:0000256" key="6">
    <source>
        <dbReference type="ARBA" id="ARBA00022989"/>
    </source>
</evidence>
<comment type="subcellular location">
    <subcellularLocation>
        <location evidence="1 9">Cell inner membrane</location>
        <topology evidence="1 9">Multi-pass membrane protein</topology>
    </subcellularLocation>
</comment>
<evidence type="ECO:0000313" key="12">
    <source>
        <dbReference type="Proteomes" id="UP000229498"/>
    </source>
</evidence>
<feature type="transmembrane region" description="Helical" evidence="9">
    <location>
        <begin position="69"/>
        <end position="91"/>
    </location>
</feature>
<comment type="function">
    <text evidence="9">Part of the tripartite ATP-independent periplasmic (TRAP) transport system.</text>
</comment>
<keyword evidence="2 9" id="KW-0813">Transport</keyword>
<evidence type="ECO:0000256" key="7">
    <source>
        <dbReference type="ARBA" id="ARBA00023136"/>
    </source>
</evidence>
<dbReference type="GO" id="GO:0005886">
    <property type="term" value="C:plasma membrane"/>
    <property type="evidence" value="ECO:0007669"/>
    <property type="project" value="UniProtKB-SubCell"/>
</dbReference>
<organism evidence="11 12">
    <name type="scientific">Minwuia thermotolerans</name>
    <dbReference type="NCBI Taxonomy" id="2056226"/>
    <lineage>
        <taxon>Bacteria</taxon>
        <taxon>Pseudomonadati</taxon>
        <taxon>Pseudomonadota</taxon>
        <taxon>Alphaproteobacteria</taxon>
        <taxon>Minwuiales</taxon>
        <taxon>Minwuiaceae</taxon>
        <taxon>Minwuia</taxon>
    </lineage>
</organism>
<evidence type="ECO:0000259" key="10">
    <source>
        <dbReference type="Pfam" id="PF04290"/>
    </source>
</evidence>
<dbReference type="InterPro" id="IPR007387">
    <property type="entry name" value="TRAP_DctQ"/>
</dbReference>
<gene>
    <name evidence="11" type="ORF">CVT23_04260</name>
</gene>
<comment type="subunit">
    <text evidence="9">The complex comprises the extracytoplasmic solute receptor protein and the two transmembrane proteins.</text>
</comment>
<keyword evidence="6 9" id="KW-1133">Transmembrane helix</keyword>
<dbReference type="PANTHER" id="PTHR35011:SF4">
    <property type="entry name" value="SLL1102 PROTEIN"/>
    <property type="match status" value="1"/>
</dbReference>
<dbReference type="PANTHER" id="PTHR35011">
    <property type="entry name" value="2,3-DIKETO-L-GULONATE TRAP TRANSPORTER SMALL PERMEASE PROTEIN YIAM"/>
    <property type="match status" value="1"/>
</dbReference>
<dbReference type="Proteomes" id="UP000229498">
    <property type="component" value="Unassembled WGS sequence"/>
</dbReference>
<name>A0A2M9G5A8_9PROT</name>
<evidence type="ECO:0000256" key="1">
    <source>
        <dbReference type="ARBA" id="ARBA00004429"/>
    </source>
</evidence>
<keyword evidence="5 9" id="KW-0812">Transmembrane</keyword>
<feature type="transmembrane region" description="Helical" evidence="9">
    <location>
        <begin position="160"/>
        <end position="181"/>
    </location>
</feature>
<evidence type="ECO:0000256" key="5">
    <source>
        <dbReference type="ARBA" id="ARBA00022692"/>
    </source>
</evidence>
<comment type="caution">
    <text evidence="11">The sequence shown here is derived from an EMBL/GenBank/DDBJ whole genome shotgun (WGS) entry which is preliminary data.</text>
</comment>
<protein>
    <recommendedName>
        <fullName evidence="9">TRAP transporter small permease protein</fullName>
    </recommendedName>
</protein>
<dbReference type="OrthoDB" id="7843894at2"/>
<dbReference type="EMBL" id="PHIG01000012">
    <property type="protein sequence ID" value="PJK30891.1"/>
    <property type="molecule type" value="Genomic_DNA"/>
</dbReference>
<keyword evidence="7 9" id="KW-0472">Membrane</keyword>
<comment type="similarity">
    <text evidence="8 9">Belongs to the TRAP transporter small permease family.</text>
</comment>
<keyword evidence="3" id="KW-1003">Cell membrane</keyword>
<evidence type="ECO:0000256" key="2">
    <source>
        <dbReference type="ARBA" id="ARBA00022448"/>
    </source>
</evidence>
<feature type="domain" description="Tripartite ATP-independent periplasmic transporters DctQ component" evidence="10">
    <location>
        <begin position="36"/>
        <end position="181"/>
    </location>
</feature>
<dbReference type="InterPro" id="IPR055348">
    <property type="entry name" value="DctQ"/>
</dbReference>